<evidence type="ECO:0000313" key="2">
    <source>
        <dbReference type="Proteomes" id="UP000518752"/>
    </source>
</evidence>
<proteinExistence type="predicted"/>
<comment type="caution">
    <text evidence="1">The sequence shown here is derived from an EMBL/GenBank/DDBJ whole genome shotgun (WGS) entry which is preliminary data.</text>
</comment>
<evidence type="ECO:0008006" key="3">
    <source>
        <dbReference type="Google" id="ProtNLM"/>
    </source>
</evidence>
<dbReference type="Gene3D" id="1.20.1280.50">
    <property type="match status" value="1"/>
</dbReference>
<sequence>MDPVLQTSTQSWIREAPNEILAEIFQWATTLSSSLSSCSTNERKGPGVPEILSQVCVHWRQLAYSTPALWTGLELRASCTANPNGKKLLSQWFSRSRAVDVTLSISPHSQGPELQNMMQILCANSHLWRKLHLHVPWYSVMIFFGMGVLRTPMLEELAIEVRSDPLAGIYPNYLPIGAGRTILTDAQQLRTVHLALLPTFSLDLLHDFLPWSNLTDITFQKPGVHPALVTHIFTHCKRLVRLKLWTAYWRMLGFSMEYSDEYCLENLESLELEAEILPLSHLLRSVRLPALKSLSLTNIADPTEEQYPVEPPLAIALMDLQEHSQFNLTQLKMCDLLELGHPNHLCSDDIIQFIGEIPGIKSLELESHGRPVEDSWGSSTD</sequence>
<dbReference type="EMBL" id="JAACJN010000031">
    <property type="protein sequence ID" value="KAF5387519.1"/>
    <property type="molecule type" value="Genomic_DNA"/>
</dbReference>
<organism evidence="1 2">
    <name type="scientific">Collybiopsis confluens</name>
    <dbReference type="NCBI Taxonomy" id="2823264"/>
    <lineage>
        <taxon>Eukaryota</taxon>
        <taxon>Fungi</taxon>
        <taxon>Dikarya</taxon>
        <taxon>Basidiomycota</taxon>
        <taxon>Agaricomycotina</taxon>
        <taxon>Agaricomycetes</taxon>
        <taxon>Agaricomycetidae</taxon>
        <taxon>Agaricales</taxon>
        <taxon>Marasmiineae</taxon>
        <taxon>Omphalotaceae</taxon>
        <taxon>Collybiopsis</taxon>
    </lineage>
</organism>
<protein>
    <recommendedName>
        <fullName evidence="3">F-box domain-containing protein</fullName>
    </recommendedName>
</protein>
<dbReference type="AlphaFoldDB" id="A0A8H5MB84"/>
<dbReference type="Proteomes" id="UP000518752">
    <property type="component" value="Unassembled WGS sequence"/>
</dbReference>
<reference evidence="1 2" key="1">
    <citation type="journal article" date="2020" name="ISME J.">
        <title>Uncovering the hidden diversity of litter-decomposition mechanisms in mushroom-forming fungi.</title>
        <authorList>
            <person name="Floudas D."/>
            <person name="Bentzer J."/>
            <person name="Ahren D."/>
            <person name="Johansson T."/>
            <person name="Persson P."/>
            <person name="Tunlid A."/>
        </authorList>
    </citation>
    <scope>NUCLEOTIDE SEQUENCE [LARGE SCALE GENOMIC DNA]</scope>
    <source>
        <strain evidence="1 2">CBS 406.79</strain>
    </source>
</reference>
<gene>
    <name evidence="1" type="ORF">D9757_006596</name>
</gene>
<accession>A0A8H5MB84</accession>
<dbReference type="OrthoDB" id="2829411at2759"/>
<keyword evidence="2" id="KW-1185">Reference proteome</keyword>
<evidence type="ECO:0000313" key="1">
    <source>
        <dbReference type="EMBL" id="KAF5387519.1"/>
    </source>
</evidence>
<name>A0A8H5MB84_9AGAR</name>